<dbReference type="AlphaFoldDB" id="A0A1G7R4E4"/>
<comment type="subcellular location">
    <subcellularLocation>
        <location evidence="1 10">Cell inner membrane</location>
        <topology evidence="1 10">Single-pass membrane protein</topology>
        <orientation evidence="1 10">Periplasmic side</orientation>
    </subcellularLocation>
</comment>
<evidence type="ECO:0000256" key="6">
    <source>
        <dbReference type="ARBA" id="ARBA00022692"/>
    </source>
</evidence>
<keyword evidence="5 10" id="KW-0997">Cell inner membrane</keyword>
<evidence type="ECO:0000256" key="3">
    <source>
        <dbReference type="ARBA" id="ARBA00022448"/>
    </source>
</evidence>
<evidence type="ECO:0000256" key="11">
    <source>
        <dbReference type="SAM" id="MobiDB-lite"/>
    </source>
</evidence>
<dbReference type="OrthoDB" id="1628901at2"/>
<dbReference type="InterPro" id="IPR006260">
    <property type="entry name" value="TonB/TolA_C"/>
</dbReference>
<feature type="domain" description="TonB C-terminal" evidence="12">
    <location>
        <begin position="174"/>
        <end position="261"/>
    </location>
</feature>
<dbReference type="PANTHER" id="PTHR33446:SF11">
    <property type="entry name" value="TONB3"/>
    <property type="match status" value="1"/>
</dbReference>
<name>A0A1G7R4E4_9GAMM</name>
<dbReference type="GO" id="GO:0055085">
    <property type="term" value="P:transmembrane transport"/>
    <property type="evidence" value="ECO:0007669"/>
    <property type="project" value="InterPro"/>
</dbReference>
<evidence type="ECO:0000256" key="4">
    <source>
        <dbReference type="ARBA" id="ARBA00022475"/>
    </source>
</evidence>
<dbReference type="PRINTS" id="PR01374">
    <property type="entry name" value="TONBPROTEIN"/>
</dbReference>
<evidence type="ECO:0000256" key="1">
    <source>
        <dbReference type="ARBA" id="ARBA00004383"/>
    </source>
</evidence>
<evidence type="ECO:0000256" key="9">
    <source>
        <dbReference type="ARBA" id="ARBA00023136"/>
    </source>
</evidence>
<organism evidence="13 14">
    <name type="scientific">Onishia taeanensis</name>
    <dbReference type="NCBI Taxonomy" id="284577"/>
    <lineage>
        <taxon>Bacteria</taxon>
        <taxon>Pseudomonadati</taxon>
        <taxon>Pseudomonadota</taxon>
        <taxon>Gammaproteobacteria</taxon>
        <taxon>Oceanospirillales</taxon>
        <taxon>Halomonadaceae</taxon>
        <taxon>Onishia</taxon>
    </lineage>
</organism>
<evidence type="ECO:0000313" key="14">
    <source>
        <dbReference type="Proteomes" id="UP000198641"/>
    </source>
</evidence>
<comment type="function">
    <text evidence="10">Interacts with outer membrane receptor proteins that carry out high-affinity binding and energy dependent uptake into the periplasmic space of specific substrates. It could act to transduce energy from the cytoplasmic membrane to specific energy-requiring processes in the outer membrane, resulting in the release into the periplasm of ligands bound by these outer membrane proteins.</text>
</comment>
<dbReference type="NCBIfam" id="TIGR01352">
    <property type="entry name" value="tonB_Cterm"/>
    <property type="match status" value="1"/>
</dbReference>
<sequence length="261" mass="27071">MRHLVAFIGGLMLVGGLFVLLALLVAPPEDTPTMEMSSVSMAMAEAPNQPSASDASRPAPSAPAPPPPAPAPSPQVQSAIELPEPELPAMPQASVPTEMTLPDLKEQAPEPAPTPAPAPTPEPPPEHEPEPAPEPAEATMPADDSTATVAEAEGASASEGGASNAQAQSPGPQTIGPAPQPTRQVAPVYPSRAQRRGLEGHVVMAFTIRPDGSVDRDSIKVIEADPARVFDRAATRAIADWQFPATGSSRRVSQPLQFELK</sequence>
<reference evidence="13 14" key="1">
    <citation type="submission" date="2016-10" db="EMBL/GenBank/DDBJ databases">
        <authorList>
            <person name="de Groot N.N."/>
        </authorList>
    </citation>
    <scope>NUCLEOTIDE SEQUENCE [LARGE SCALE GENOMIC DNA]</scope>
    <source>
        <strain evidence="13 14">BH539</strain>
    </source>
</reference>
<evidence type="ECO:0000256" key="7">
    <source>
        <dbReference type="ARBA" id="ARBA00022927"/>
    </source>
</evidence>
<dbReference type="GO" id="GO:0031992">
    <property type="term" value="F:energy transducer activity"/>
    <property type="evidence" value="ECO:0007669"/>
    <property type="project" value="InterPro"/>
</dbReference>
<proteinExistence type="inferred from homology"/>
<keyword evidence="9" id="KW-0472">Membrane</keyword>
<dbReference type="InterPro" id="IPR051045">
    <property type="entry name" value="TonB-dependent_transducer"/>
</dbReference>
<dbReference type="GO" id="GO:0015891">
    <property type="term" value="P:siderophore transport"/>
    <property type="evidence" value="ECO:0007669"/>
    <property type="project" value="InterPro"/>
</dbReference>
<feature type="region of interest" description="Disordered" evidence="11">
    <location>
        <begin position="43"/>
        <end position="198"/>
    </location>
</feature>
<dbReference type="InterPro" id="IPR003538">
    <property type="entry name" value="TonB"/>
</dbReference>
<evidence type="ECO:0000256" key="8">
    <source>
        <dbReference type="ARBA" id="ARBA00022989"/>
    </source>
</evidence>
<dbReference type="STRING" id="284577.SAMN05216571_10428"/>
<dbReference type="Gene3D" id="3.30.2420.10">
    <property type="entry name" value="TonB"/>
    <property type="match status" value="1"/>
</dbReference>
<accession>A0A1G7R4E4</accession>
<evidence type="ECO:0000256" key="2">
    <source>
        <dbReference type="ARBA" id="ARBA00006555"/>
    </source>
</evidence>
<gene>
    <name evidence="13" type="ORF">SAMN05216571_10428</name>
</gene>
<evidence type="ECO:0000259" key="12">
    <source>
        <dbReference type="PROSITE" id="PS52015"/>
    </source>
</evidence>
<comment type="similarity">
    <text evidence="2 10">Belongs to the TonB family.</text>
</comment>
<keyword evidence="3 10" id="KW-0813">Transport</keyword>
<feature type="compositionally biased region" description="Pro residues" evidence="11">
    <location>
        <begin position="110"/>
        <end position="123"/>
    </location>
</feature>
<keyword evidence="6" id="KW-0812">Transmembrane</keyword>
<dbReference type="PROSITE" id="PS52015">
    <property type="entry name" value="TONB_CTD"/>
    <property type="match status" value="1"/>
</dbReference>
<dbReference type="GO" id="GO:0098797">
    <property type="term" value="C:plasma membrane protein complex"/>
    <property type="evidence" value="ECO:0007669"/>
    <property type="project" value="TreeGrafter"/>
</dbReference>
<keyword evidence="8" id="KW-1133">Transmembrane helix</keyword>
<dbReference type="GO" id="GO:0030288">
    <property type="term" value="C:outer membrane-bounded periplasmic space"/>
    <property type="evidence" value="ECO:0007669"/>
    <property type="project" value="InterPro"/>
</dbReference>
<keyword evidence="10" id="KW-0735">Signal-anchor</keyword>
<feature type="compositionally biased region" description="Low complexity" evidence="11">
    <location>
        <begin position="150"/>
        <end position="169"/>
    </location>
</feature>
<feature type="compositionally biased region" description="Pro residues" evidence="11">
    <location>
        <begin position="60"/>
        <end position="73"/>
    </location>
</feature>
<dbReference type="SUPFAM" id="SSF74653">
    <property type="entry name" value="TolA/TonB C-terminal domain"/>
    <property type="match status" value="1"/>
</dbReference>
<evidence type="ECO:0000256" key="10">
    <source>
        <dbReference type="RuleBase" id="RU362123"/>
    </source>
</evidence>
<dbReference type="PANTHER" id="PTHR33446">
    <property type="entry name" value="PROTEIN TONB-RELATED"/>
    <property type="match status" value="1"/>
</dbReference>
<dbReference type="GO" id="GO:0015031">
    <property type="term" value="P:protein transport"/>
    <property type="evidence" value="ECO:0007669"/>
    <property type="project" value="UniProtKB-UniRule"/>
</dbReference>
<dbReference type="InterPro" id="IPR037682">
    <property type="entry name" value="TonB_C"/>
</dbReference>
<dbReference type="Proteomes" id="UP000198641">
    <property type="component" value="Unassembled WGS sequence"/>
</dbReference>
<keyword evidence="14" id="KW-1185">Reference proteome</keyword>
<dbReference type="Pfam" id="PF03544">
    <property type="entry name" value="TonB_C"/>
    <property type="match status" value="1"/>
</dbReference>
<feature type="compositionally biased region" description="Low complexity" evidence="11">
    <location>
        <begin position="43"/>
        <end position="59"/>
    </location>
</feature>
<protein>
    <recommendedName>
        <fullName evidence="10">Protein TonB</fullName>
    </recommendedName>
</protein>
<dbReference type="EMBL" id="FNCI01000004">
    <property type="protein sequence ID" value="SDG05584.1"/>
    <property type="molecule type" value="Genomic_DNA"/>
</dbReference>
<evidence type="ECO:0000313" key="13">
    <source>
        <dbReference type="EMBL" id="SDG05584.1"/>
    </source>
</evidence>
<keyword evidence="7 10" id="KW-0653">Protein transport</keyword>
<keyword evidence="4 10" id="KW-1003">Cell membrane</keyword>
<evidence type="ECO:0000256" key="5">
    <source>
        <dbReference type="ARBA" id="ARBA00022519"/>
    </source>
</evidence>
<dbReference type="RefSeq" id="WP_092524527.1">
    <property type="nucleotide sequence ID" value="NZ_FNCI01000004.1"/>
</dbReference>